<reference evidence="3" key="1">
    <citation type="submission" date="2019-04" db="EMBL/GenBank/DDBJ databases">
        <title>Friends and foes A comparative genomics studyof 23 Aspergillus species from section Flavi.</title>
        <authorList>
            <consortium name="DOE Joint Genome Institute"/>
            <person name="Kjaerbolling I."/>
            <person name="Vesth T."/>
            <person name="Frisvad J.C."/>
            <person name="Nybo J.L."/>
            <person name="Theobald S."/>
            <person name="Kildgaard S."/>
            <person name="Isbrandt T."/>
            <person name="Kuo A."/>
            <person name="Sato A."/>
            <person name="Lyhne E.K."/>
            <person name="Kogle M.E."/>
            <person name="Wiebenga A."/>
            <person name="Kun R.S."/>
            <person name="Lubbers R.J."/>
            <person name="Makela M.R."/>
            <person name="Barry K."/>
            <person name="Chovatia M."/>
            <person name="Clum A."/>
            <person name="Daum C."/>
            <person name="Haridas S."/>
            <person name="He G."/>
            <person name="LaButti K."/>
            <person name="Lipzen A."/>
            <person name="Mondo S."/>
            <person name="Riley R."/>
            <person name="Salamov A."/>
            <person name="Simmons B.A."/>
            <person name="Magnuson J.K."/>
            <person name="Henrissat B."/>
            <person name="Mortensen U.H."/>
            <person name="Larsen T.O."/>
            <person name="Devries R.P."/>
            <person name="Grigoriev I.V."/>
            <person name="Machida M."/>
            <person name="Baker S.E."/>
            <person name="Andersen M.R."/>
        </authorList>
    </citation>
    <scope>NUCLEOTIDE SEQUENCE [LARGE SCALE GENOMIC DNA]</scope>
    <source>
        <strain evidence="3">CBS 130015</strain>
    </source>
</reference>
<feature type="compositionally biased region" description="Polar residues" evidence="1">
    <location>
        <begin position="166"/>
        <end position="180"/>
    </location>
</feature>
<name>A0A5N6VGM6_9EURO</name>
<sequence length="244" mass="27166">MAEQWGEQLNIDFPGQYHLCNVAHPDMWLVYIDLGLKLMPSRLASTSGLDIRSEWTVTRSGLDYTFALGDKYLSVQHMDIRLGQKDSKAKYILDGKKVQVGKEEELQILIRSNPYAPPIAYVDGKLCPWFYRQETTNNQLWVLKPITGEKEKQPVPPASAGKIDQPGNQGNTLPPSSESLDSSKRFETLLSTLKGLKIQEGNPGGPSTQGAVDQLIQGCEMIVGSAYKLFKENQDLRAALAEKK</sequence>
<accession>A0A5N6VGM6</accession>
<protein>
    <submittedName>
        <fullName evidence="2">Uncharacterized protein</fullName>
    </submittedName>
</protein>
<dbReference type="AlphaFoldDB" id="A0A5N6VGM6"/>
<feature type="region of interest" description="Disordered" evidence="1">
    <location>
        <begin position="150"/>
        <end position="181"/>
    </location>
</feature>
<evidence type="ECO:0000256" key="1">
    <source>
        <dbReference type="SAM" id="MobiDB-lite"/>
    </source>
</evidence>
<keyword evidence="3" id="KW-1185">Reference proteome</keyword>
<evidence type="ECO:0000313" key="2">
    <source>
        <dbReference type="EMBL" id="KAE8307473.1"/>
    </source>
</evidence>
<organism evidence="2 3">
    <name type="scientific">Aspergillus transmontanensis</name>
    <dbReference type="NCBI Taxonomy" id="1034304"/>
    <lineage>
        <taxon>Eukaryota</taxon>
        <taxon>Fungi</taxon>
        <taxon>Dikarya</taxon>
        <taxon>Ascomycota</taxon>
        <taxon>Pezizomycotina</taxon>
        <taxon>Eurotiomycetes</taxon>
        <taxon>Eurotiomycetidae</taxon>
        <taxon>Eurotiales</taxon>
        <taxon>Aspergillaceae</taxon>
        <taxon>Aspergillus</taxon>
        <taxon>Aspergillus subgen. Circumdati</taxon>
    </lineage>
</organism>
<evidence type="ECO:0000313" key="3">
    <source>
        <dbReference type="Proteomes" id="UP000325433"/>
    </source>
</evidence>
<dbReference type="EMBL" id="ML738406">
    <property type="protein sequence ID" value="KAE8307473.1"/>
    <property type="molecule type" value="Genomic_DNA"/>
</dbReference>
<proteinExistence type="predicted"/>
<gene>
    <name evidence="2" type="ORF">BDV41DRAFT_49838</name>
</gene>
<dbReference type="Proteomes" id="UP000325433">
    <property type="component" value="Unassembled WGS sequence"/>
</dbReference>